<gene>
    <name evidence="2" type="ORF">LCMiAC01_01190</name>
</gene>
<sequence length="88" mass="10234">MGKNTGIGYRSGMTKNRCQVYNPRTKKYVKMNTETGRIMACKNEPFKNIRRKGDAKKNTKKNTKKRLIKAESLKKNKTKKAKKIVKKK</sequence>
<feature type="region of interest" description="Disordered" evidence="1">
    <location>
        <begin position="52"/>
        <end position="88"/>
    </location>
</feature>
<proteinExistence type="predicted"/>
<feature type="compositionally biased region" description="Basic residues" evidence="1">
    <location>
        <begin position="75"/>
        <end position="88"/>
    </location>
</feature>
<reference evidence="2" key="1">
    <citation type="journal article" date="2019" name="MBio">
        <title>Virus Genomes from Deep Sea Sediments Expand the Ocean Megavirome and Support Independent Origins of Viral Gigantism.</title>
        <authorList>
            <person name="Backstrom D."/>
            <person name="Yutin N."/>
            <person name="Jorgensen S.L."/>
            <person name="Dharamshi J."/>
            <person name="Homa F."/>
            <person name="Zaremba-Niedwiedzka K."/>
            <person name="Spang A."/>
            <person name="Wolf Y.I."/>
            <person name="Koonin E.V."/>
            <person name="Ettema T.J."/>
        </authorList>
    </citation>
    <scope>NUCLEOTIDE SEQUENCE</scope>
</reference>
<protein>
    <submittedName>
        <fullName evidence="2">Uncharacterized protein</fullName>
    </submittedName>
</protein>
<organism evidence="2">
    <name type="scientific">Mimivirus LCMiAC01</name>
    <dbReference type="NCBI Taxonomy" id="2506608"/>
    <lineage>
        <taxon>Viruses</taxon>
        <taxon>Varidnaviria</taxon>
        <taxon>Bamfordvirae</taxon>
        <taxon>Nucleocytoviricota</taxon>
        <taxon>Megaviricetes</taxon>
        <taxon>Imitervirales</taxon>
        <taxon>Mimiviridae</taxon>
        <taxon>Klosneuvirinae</taxon>
    </lineage>
</organism>
<feature type="compositionally biased region" description="Basic residues" evidence="1">
    <location>
        <begin position="58"/>
        <end position="67"/>
    </location>
</feature>
<name>A0A481YYV3_9VIRU</name>
<accession>A0A481YYV3</accession>
<evidence type="ECO:0000313" key="2">
    <source>
        <dbReference type="EMBL" id="QBK88442.1"/>
    </source>
</evidence>
<dbReference type="EMBL" id="MK500389">
    <property type="protein sequence ID" value="QBK88442.1"/>
    <property type="molecule type" value="Genomic_DNA"/>
</dbReference>
<evidence type="ECO:0000256" key="1">
    <source>
        <dbReference type="SAM" id="MobiDB-lite"/>
    </source>
</evidence>